<dbReference type="RefSeq" id="WP_284320811.1">
    <property type="nucleotide sequence ID" value="NZ_BSOB01000017.1"/>
</dbReference>
<organism evidence="1 2">
    <name type="scientific">Dyella acidisoli</name>
    <dbReference type="NCBI Taxonomy" id="1867834"/>
    <lineage>
        <taxon>Bacteria</taxon>
        <taxon>Pseudomonadati</taxon>
        <taxon>Pseudomonadota</taxon>
        <taxon>Gammaproteobacteria</taxon>
        <taxon>Lysobacterales</taxon>
        <taxon>Rhodanobacteraceae</taxon>
        <taxon>Dyella</taxon>
    </lineage>
</organism>
<protein>
    <submittedName>
        <fullName evidence="1">Uncharacterized protein</fullName>
    </submittedName>
</protein>
<name>A0ABQ5XPV1_9GAMM</name>
<keyword evidence="2" id="KW-1185">Reference proteome</keyword>
<gene>
    <name evidence="1" type="ORF">GCM10007901_20340</name>
</gene>
<evidence type="ECO:0000313" key="2">
    <source>
        <dbReference type="Proteomes" id="UP001156670"/>
    </source>
</evidence>
<reference evidence="2" key="1">
    <citation type="journal article" date="2019" name="Int. J. Syst. Evol. Microbiol.">
        <title>The Global Catalogue of Microorganisms (GCM) 10K type strain sequencing project: providing services to taxonomists for standard genome sequencing and annotation.</title>
        <authorList>
            <consortium name="The Broad Institute Genomics Platform"/>
            <consortium name="The Broad Institute Genome Sequencing Center for Infectious Disease"/>
            <person name="Wu L."/>
            <person name="Ma J."/>
        </authorList>
    </citation>
    <scope>NUCLEOTIDE SEQUENCE [LARGE SCALE GENOMIC DNA]</scope>
    <source>
        <strain evidence="2">NBRC 111980</strain>
    </source>
</reference>
<comment type="caution">
    <text evidence="1">The sequence shown here is derived from an EMBL/GenBank/DDBJ whole genome shotgun (WGS) entry which is preliminary data.</text>
</comment>
<dbReference type="EMBL" id="BSOB01000017">
    <property type="protein sequence ID" value="GLQ93083.1"/>
    <property type="molecule type" value="Genomic_DNA"/>
</dbReference>
<evidence type="ECO:0000313" key="1">
    <source>
        <dbReference type="EMBL" id="GLQ93083.1"/>
    </source>
</evidence>
<sequence length="198" mass="21964">MSGGCNREFIADPVGYSNNKTILVPHHLDGVGFWGVRQDGPFDLREVNGSGFSGTVLVLNHMTNRGRAGGFFSKRIEGVWLPYSPGTFKTFEVKARTIPFFVFTSKLGGCALGIKEGKKADTKFAHDASYKQEKNLTGWDLPLFQKTYDPADRGLNVTAFFWWDGKDWSIGKSAIYDADGRGQRIHGEEYAMALGPRT</sequence>
<dbReference type="Proteomes" id="UP001156670">
    <property type="component" value="Unassembled WGS sequence"/>
</dbReference>
<proteinExistence type="predicted"/>
<accession>A0ABQ5XPV1</accession>